<dbReference type="EMBL" id="WQLB01000031">
    <property type="protein sequence ID" value="MVN88640.1"/>
    <property type="molecule type" value="Genomic_DNA"/>
</dbReference>
<organism evidence="2 3">
    <name type="scientific">Deinococcus arboris</name>
    <dbReference type="NCBI Taxonomy" id="2682977"/>
    <lineage>
        <taxon>Bacteria</taxon>
        <taxon>Thermotogati</taxon>
        <taxon>Deinococcota</taxon>
        <taxon>Deinococci</taxon>
        <taxon>Deinococcales</taxon>
        <taxon>Deinococcaceae</taxon>
        <taxon>Deinococcus</taxon>
    </lineage>
</organism>
<feature type="compositionally biased region" description="Low complexity" evidence="1">
    <location>
        <begin position="153"/>
        <end position="166"/>
    </location>
</feature>
<accession>A0A7C9LWV5</accession>
<feature type="region of interest" description="Disordered" evidence="1">
    <location>
        <begin position="152"/>
        <end position="176"/>
    </location>
</feature>
<gene>
    <name evidence="2" type="ORF">GO986_18040</name>
</gene>
<reference evidence="2 3" key="1">
    <citation type="submission" date="2019-12" db="EMBL/GenBank/DDBJ databases">
        <title>Deinococcus sp. HMF7620 Genome sequencing and assembly.</title>
        <authorList>
            <person name="Kang H."/>
            <person name="Kim H."/>
            <person name="Joh K."/>
        </authorList>
    </citation>
    <scope>NUCLEOTIDE SEQUENCE [LARGE SCALE GENOMIC DNA]</scope>
    <source>
        <strain evidence="2 3">HMF7620</strain>
    </source>
</reference>
<dbReference type="Proteomes" id="UP000483286">
    <property type="component" value="Unassembled WGS sequence"/>
</dbReference>
<proteinExistence type="predicted"/>
<evidence type="ECO:0000256" key="1">
    <source>
        <dbReference type="SAM" id="MobiDB-lite"/>
    </source>
</evidence>
<protein>
    <submittedName>
        <fullName evidence="2">Uncharacterized protein</fullName>
    </submittedName>
</protein>
<sequence length="176" mass="18812">MTFFKDVLLPGMDLTVTIRKADMQAIMQGATLAAFAGRYAQAGAEHANKGGELLKSIMNSQGRPNELSDEDTPEALALIAQASEQGNRDLVRESLVEPEFEELLARYRGKETHRTFGMGPDFTVLVNAIREHSGVKPVTEVDAASNVRFPEELGSAAGSDGASLGSNTGPSDAYEP</sequence>
<keyword evidence="3" id="KW-1185">Reference proteome</keyword>
<name>A0A7C9LWV5_9DEIO</name>
<comment type="caution">
    <text evidence="2">The sequence shown here is derived from an EMBL/GenBank/DDBJ whole genome shotgun (WGS) entry which is preliminary data.</text>
</comment>
<dbReference type="AlphaFoldDB" id="A0A7C9LWV5"/>
<evidence type="ECO:0000313" key="2">
    <source>
        <dbReference type="EMBL" id="MVN88640.1"/>
    </source>
</evidence>
<dbReference type="RefSeq" id="WP_157460700.1">
    <property type="nucleotide sequence ID" value="NZ_WQLB01000031.1"/>
</dbReference>
<evidence type="ECO:0000313" key="3">
    <source>
        <dbReference type="Proteomes" id="UP000483286"/>
    </source>
</evidence>